<proteinExistence type="inferred from homology"/>
<dbReference type="SUPFAM" id="SSF56112">
    <property type="entry name" value="Protein kinase-like (PK-like)"/>
    <property type="match status" value="1"/>
</dbReference>
<name>A0A1H5CLQ8_PSEAG</name>
<dbReference type="PANTHER" id="PTHR10566">
    <property type="entry name" value="CHAPERONE-ACTIVITY OF BC1 COMPLEX CABC1 -RELATED"/>
    <property type="match status" value="1"/>
</dbReference>
<evidence type="ECO:0000313" key="4">
    <source>
        <dbReference type="Proteomes" id="UP000242849"/>
    </source>
</evidence>
<feature type="domain" description="ABC1 atypical kinase-like" evidence="2">
    <location>
        <begin position="99"/>
        <end position="338"/>
    </location>
</feature>
<dbReference type="InterPro" id="IPR034646">
    <property type="entry name" value="ADCK3_dom"/>
</dbReference>
<dbReference type="STRING" id="53406.SAMN05421553_3090"/>
<dbReference type="AlphaFoldDB" id="A0A1H5CLQ8"/>
<evidence type="ECO:0000259" key="2">
    <source>
        <dbReference type="Pfam" id="PF03109"/>
    </source>
</evidence>
<organism evidence="3 4">
    <name type="scientific">Pseudomonas anguilliseptica</name>
    <dbReference type="NCBI Taxonomy" id="53406"/>
    <lineage>
        <taxon>Bacteria</taxon>
        <taxon>Pseudomonadati</taxon>
        <taxon>Pseudomonadota</taxon>
        <taxon>Gammaproteobacteria</taxon>
        <taxon>Pseudomonadales</taxon>
        <taxon>Pseudomonadaceae</taxon>
        <taxon>Pseudomonas</taxon>
    </lineage>
</organism>
<protein>
    <submittedName>
        <fullName evidence="3">ABC1 family protein</fullName>
    </submittedName>
</protein>
<sequence length="439" mass="47802">MIVLRLDEYCRMAKPPAAPPSASALGRFLTLAGTATRIGGSVLGQRLRPGRSGIDWQPVGDLLTDVLGEMKGPVLKLGQMASQWQGVLPEPVALALASLQNRVPALPFSALREHLQQVYGADLGQFFQQIDEQPFAAASLGQVHRAIAADGRALVLKVQYPGIAENCQADLRQLRRLLPLGRLFRAPAEQLEGLYQELAAVIAAELDYPTEMRRLQDFRAHFADWPGLRLPQPQEDLCRPGVLALSEEAGLPFAEVSRASAEVRERLALPLVLWLSAQAFELGLLHADPHPGNFAYTAAGELVVYDFGCVQALSAPLLAAYVQTYKALQARDGEQLEKAFQALGTRQPQSTTPYGLYRQLHGLLGPLLQPGVHWDFAATPLHEQVQRLLPDVLGALGSLQPAPATLLVNRTLEGHYWNLSRLGVALPVADLLQVQLVGR</sequence>
<dbReference type="InterPro" id="IPR050154">
    <property type="entry name" value="UbiB_kinase"/>
</dbReference>
<dbReference type="CDD" id="cd13970">
    <property type="entry name" value="ABC1_ADCK3"/>
    <property type="match status" value="1"/>
</dbReference>
<keyword evidence="4" id="KW-1185">Reference proteome</keyword>
<accession>A0A1H5CLQ8</accession>
<comment type="similarity">
    <text evidence="1">Belongs to the protein kinase superfamily. ADCK protein kinase family.</text>
</comment>
<reference evidence="4" key="1">
    <citation type="submission" date="2016-10" db="EMBL/GenBank/DDBJ databases">
        <authorList>
            <person name="Varghese N."/>
            <person name="Submissions S."/>
        </authorList>
    </citation>
    <scope>NUCLEOTIDE SEQUENCE [LARGE SCALE GENOMIC DNA]</scope>
    <source>
        <strain evidence="4">DSM 12111</strain>
    </source>
</reference>
<gene>
    <name evidence="3" type="ORF">SAMN05421553_3090</name>
</gene>
<dbReference type="Proteomes" id="UP000242849">
    <property type="component" value="Unassembled WGS sequence"/>
</dbReference>
<dbReference type="EMBL" id="FNSC01000001">
    <property type="protein sequence ID" value="SED67300.1"/>
    <property type="molecule type" value="Genomic_DNA"/>
</dbReference>
<evidence type="ECO:0000256" key="1">
    <source>
        <dbReference type="ARBA" id="ARBA00009670"/>
    </source>
</evidence>
<dbReference type="InterPro" id="IPR004147">
    <property type="entry name" value="ABC1_dom"/>
</dbReference>
<dbReference type="PANTHER" id="PTHR10566:SF113">
    <property type="entry name" value="PROTEIN ACTIVITY OF BC1 COMPLEX KINASE 7, CHLOROPLASTIC"/>
    <property type="match status" value="1"/>
</dbReference>
<dbReference type="InterPro" id="IPR011009">
    <property type="entry name" value="Kinase-like_dom_sf"/>
</dbReference>
<evidence type="ECO:0000313" key="3">
    <source>
        <dbReference type="EMBL" id="SED67300.1"/>
    </source>
</evidence>
<dbReference type="Pfam" id="PF03109">
    <property type="entry name" value="ABC1"/>
    <property type="match status" value="1"/>
</dbReference>